<feature type="compositionally biased region" description="Basic and acidic residues" evidence="3">
    <location>
        <begin position="70"/>
        <end position="81"/>
    </location>
</feature>
<evidence type="ECO:0000259" key="4">
    <source>
        <dbReference type="PROSITE" id="PS50871"/>
    </source>
</evidence>
<sequence>MGLHLWPAASTDDGHTPVPSVPSDKDGPANQAGETGSLGPVLGTIFRGPKGDTGPRGPVEPTGNPGVKGQKGEPGEMRDDHSNQQVAFTVVRTSHLTSTSHDLRLPFQETETLLPGTSFDLGTGTFTCSVPGS</sequence>
<dbReference type="Proteomes" id="UP000887568">
    <property type="component" value="Unplaced"/>
</dbReference>
<dbReference type="Gene3D" id="2.60.120.40">
    <property type="match status" value="1"/>
</dbReference>
<evidence type="ECO:0000313" key="6">
    <source>
        <dbReference type="Proteomes" id="UP000887568"/>
    </source>
</evidence>
<feature type="domain" description="C1q" evidence="4">
    <location>
        <begin position="81"/>
        <end position="133"/>
    </location>
</feature>
<dbReference type="InterPro" id="IPR008983">
    <property type="entry name" value="Tumour_necrosis_fac-like_dom"/>
</dbReference>
<evidence type="ECO:0000256" key="3">
    <source>
        <dbReference type="SAM" id="MobiDB-lite"/>
    </source>
</evidence>
<dbReference type="PROSITE" id="PS50871">
    <property type="entry name" value="C1Q"/>
    <property type="match status" value="1"/>
</dbReference>
<dbReference type="InterPro" id="IPR001073">
    <property type="entry name" value="C1q_dom"/>
</dbReference>
<dbReference type="GeneID" id="119745126"/>
<name>A0A914BLW4_PATMI</name>
<comment type="subcellular location">
    <subcellularLocation>
        <location evidence="1">Secreted</location>
    </subcellularLocation>
</comment>
<evidence type="ECO:0000256" key="2">
    <source>
        <dbReference type="ARBA" id="ARBA00022525"/>
    </source>
</evidence>
<accession>A0A914BLW4</accession>
<dbReference type="PANTHER" id="PTHR15427">
    <property type="entry name" value="EMILIN ELASTIN MICROFIBRIL INTERFACE-LOCATED PROTEIN ELASTIN MICROFIBRIL INTERFACER"/>
    <property type="match status" value="1"/>
</dbReference>
<dbReference type="RefSeq" id="XP_038077278.1">
    <property type="nucleotide sequence ID" value="XM_038221350.1"/>
</dbReference>
<protein>
    <recommendedName>
        <fullName evidence="4">C1q domain-containing protein</fullName>
    </recommendedName>
</protein>
<keyword evidence="6" id="KW-1185">Reference proteome</keyword>
<dbReference type="AlphaFoldDB" id="A0A914BLW4"/>
<evidence type="ECO:0000313" key="5">
    <source>
        <dbReference type="EnsemblMetazoa" id="XP_038077278.1"/>
    </source>
</evidence>
<organism evidence="5 6">
    <name type="scientific">Patiria miniata</name>
    <name type="common">Bat star</name>
    <name type="synonym">Asterina miniata</name>
    <dbReference type="NCBI Taxonomy" id="46514"/>
    <lineage>
        <taxon>Eukaryota</taxon>
        <taxon>Metazoa</taxon>
        <taxon>Echinodermata</taxon>
        <taxon>Eleutherozoa</taxon>
        <taxon>Asterozoa</taxon>
        <taxon>Asteroidea</taxon>
        <taxon>Valvatacea</taxon>
        <taxon>Valvatida</taxon>
        <taxon>Asterinidae</taxon>
        <taxon>Patiria</taxon>
    </lineage>
</organism>
<dbReference type="EnsemblMetazoa" id="XM_038221350.1">
    <property type="protein sequence ID" value="XP_038077278.1"/>
    <property type="gene ID" value="LOC119745126"/>
</dbReference>
<dbReference type="OrthoDB" id="6138508at2759"/>
<dbReference type="SUPFAM" id="SSF49842">
    <property type="entry name" value="TNF-like"/>
    <property type="match status" value="1"/>
</dbReference>
<keyword evidence="2" id="KW-0964">Secreted</keyword>
<dbReference type="InterPro" id="IPR050392">
    <property type="entry name" value="Collagen/C1q_domain"/>
</dbReference>
<dbReference type="PANTHER" id="PTHR15427:SF33">
    <property type="entry name" value="COLLAGEN IV NC1 DOMAIN-CONTAINING PROTEIN"/>
    <property type="match status" value="1"/>
</dbReference>
<evidence type="ECO:0000256" key="1">
    <source>
        <dbReference type="ARBA" id="ARBA00004613"/>
    </source>
</evidence>
<proteinExistence type="predicted"/>
<dbReference type="GO" id="GO:0005581">
    <property type="term" value="C:collagen trimer"/>
    <property type="evidence" value="ECO:0007669"/>
    <property type="project" value="UniProtKB-KW"/>
</dbReference>
<feature type="region of interest" description="Disordered" evidence="3">
    <location>
        <begin position="1"/>
        <end position="81"/>
    </location>
</feature>
<reference evidence="5" key="1">
    <citation type="submission" date="2022-11" db="UniProtKB">
        <authorList>
            <consortium name="EnsemblMetazoa"/>
        </authorList>
    </citation>
    <scope>IDENTIFICATION</scope>
</reference>